<keyword evidence="3" id="KW-0812">Transmembrane</keyword>
<dbReference type="GO" id="GO:0005886">
    <property type="term" value="C:plasma membrane"/>
    <property type="evidence" value="ECO:0007669"/>
    <property type="project" value="TreeGrafter"/>
</dbReference>
<dbReference type="KEGG" id="xyk:GT347_15035"/>
<feature type="transmembrane region" description="Helical" evidence="3">
    <location>
        <begin position="26"/>
        <end position="47"/>
    </location>
</feature>
<dbReference type="InterPro" id="IPR029025">
    <property type="entry name" value="T3SS_substrate_exporter_C"/>
</dbReference>
<dbReference type="PANTHER" id="PTHR30531">
    <property type="entry name" value="FLAGELLAR BIOSYNTHETIC PROTEIN FLHB"/>
    <property type="match status" value="1"/>
</dbReference>
<keyword evidence="4" id="KW-0969">Cilium</keyword>
<keyword evidence="3" id="KW-1133">Transmembrane helix</keyword>
<feature type="transmembrane region" description="Helical" evidence="3">
    <location>
        <begin position="93"/>
        <end position="115"/>
    </location>
</feature>
<keyword evidence="4" id="KW-0282">Flagellum</keyword>
<accession>A0A857J8S2</accession>
<evidence type="ECO:0000256" key="3">
    <source>
        <dbReference type="SAM" id="Phobius"/>
    </source>
</evidence>
<dbReference type="AlphaFoldDB" id="A0A857J8S2"/>
<name>A0A857J8S2_9BURK</name>
<evidence type="ECO:0000256" key="2">
    <source>
        <dbReference type="SAM" id="MobiDB-lite"/>
    </source>
</evidence>
<evidence type="ECO:0000256" key="1">
    <source>
        <dbReference type="ARBA" id="ARBA00010690"/>
    </source>
</evidence>
<dbReference type="PRINTS" id="PR00950">
    <property type="entry name" value="TYPE3IMSPROT"/>
</dbReference>
<keyword evidence="3" id="KW-0472">Membrane</keyword>
<feature type="transmembrane region" description="Helical" evidence="3">
    <location>
        <begin position="150"/>
        <end position="170"/>
    </location>
</feature>
<organism evidence="4 5">
    <name type="scientific">Xylophilus rhododendri</name>
    <dbReference type="NCBI Taxonomy" id="2697032"/>
    <lineage>
        <taxon>Bacteria</taxon>
        <taxon>Pseudomonadati</taxon>
        <taxon>Pseudomonadota</taxon>
        <taxon>Betaproteobacteria</taxon>
        <taxon>Burkholderiales</taxon>
        <taxon>Xylophilus</taxon>
    </lineage>
</organism>
<dbReference type="GO" id="GO:0009306">
    <property type="term" value="P:protein secretion"/>
    <property type="evidence" value="ECO:0007669"/>
    <property type="project" value="InterPro"/>
</dbReference>
<dbReference type="PANTHER" id="PTHR30531:SF12">
    <property type="entry name" value="FLAGELLAR BIOSYNTHETIC PROTEIN FLHB"/>
    <property type="match status" value="1"/>
</dbReference>
<dbReference type="RefSeq" id="WP_160552956.1">
    <property type="nucleotide sequence ID" value="NZ_CP047650.1"/>
</dbReference>
<comment type="similarity">
    <text evidence="1">Belongs to the type III secretion exporter family.</text>
</comment>
<dbReference type="EMBL" id="CP047650">
    <property type="protein sequence ID" value="QHI99175.1"/>
    <property type="molecule type" value="Genomic_DNA"/>
</dbReference>
<sequence>MSQSDLDRSQPATAHKLQRAREQGQVARSPHLSAALVFAVAMAFMAWRGLDDWQSVFQLCGRLLSRPGTLDGIELAGLASQGLKAALLQSAPFLGAIAIAAVLGNVLQFGWVLSFEALSPRFERLDPAAGFKRLFSTHTLFQLLRSLLKLAILVVVTWMALQALLPQFFGLATLSAQGWLQAIVEDLSSLGLKLAATLGLVALLDYAYTRRSFQQRMRMSRRELRDEHKSRDGDPRIRARIRKLMRESLKRSRSVRRTGEADVLIANPTHLCVALRYVHGEMAAPQLIAKGQGLLAAAMRKIAARHAIPVVHSPALARALFRELPVDGHVPPHLYGPVARIVVWVLARRRDAAAAASGAVPS</sequence>
<gene>
    <name evidence="4" type="primary">flhB</name>
    <name evidence="4" type="ORF">GT347_15035</name>
</gene>
<dbReference type="Pfam" id="PF01312">
    <property type="entry name" value="Bac_export_2"/>
    <property type="match status" value="1"/>
</dbReference>
<dbReference type="Proteomes" id="UP000464787">
    <property type="component" value="Chromosome"/>
</dbReference>
<keyword evidence="4" id="KW-0966">Cell projection</keyword>
<feature type="region of interest" description="Disordered" evidence="2">
    <location>
        <begin position="1"/>
        <end position="25"/>
    </location>
</feature>
<protein>
    <submittedName>
        <fullName evidence="4">Flagellar type III secretion system protein FlhB</fullName>
    </submittedName>
</protein>
<dbReference type="Gene3D" id="3.40.1690.10">
    <property type="entry name" value="secretion proteins EscU"/>
    <property type="match status" value="1"/>
</dbReference>
<evidence type="ECO:0000313" key="4">
    <source>
        <dbReference type="EMBL" id="QHI99175.1"/>
    </source>
</evidence>
<evidence type="ECO:0000313" key="5">
    <source>
        <dbReference type="Proteomes" id="UP000464787"/>
    </source>
</evidence>
<feature type="transmembrane region" description="Helical" evidence="3">
    <location>
        <begin position="190"/>
        <end position="209"/>
    </location>
</feature>
<dbReference type="InterPro" id="IPR006135">
    <property type="entry name" value="T3SS_substrate_exporter"/>
</dbReference>
<dbReference type="SUPFAM" id="SSF160544">
    <property type="entry name" value="EscU C-terminal domain-like"/>
    <property type="match status" value="1"/>
</dbReference>
<keyword evidence="5" id="KW-1185">Reference proteome</keyword>
<proteinExistence type="inferred from homology"/>
<reference evidence="4 5" key="1">
    <citation type="submission" date="2020-01" db="EMBL/GenBank/DDBJ databases">
        <title>Genome sequencing of strain KACC 21265.</title>
        <authorList>
            <person name="Heo J."/>
            <person name="Kim S.-J."/>
            <person name="Kim J.-S."/>
            <person name="Hong S.-B."/>
            <person name="Kwon S.-W."/>
        </authorList>
    </citation>
    <scope>NUCLEOTIDE SEQUENCE [LARGE SCALE GENOMIC DNA]</scope>
    <source>
        <strain evidence="4 5">KACC 21265</strain>
    </source>
</reference>